<reference evidence="1" key="2">
    <citation type="submission" date="2021-01" db="UniProtKB">
        <authorList>
            <consortium name="EnsemblPlants"/>
        </authorList>
    </citation>
    <scope>IDENTIFICATION</scope>
</reference>
<dbReference type="Proteomes" id="UP000594261">
    <property type="component" value="Chromosome 5"/>
</dbReference>
<accession>A0A7N2R582</accession>
<proteinExistence type="predicted"/>
<dbReference type="Gramene" id="QL05p060933:mrna">
    <property type="protein sequence ID" value="QL05p060933:mrna"/>
    <property type="gene ID" value="QL05p060933"/>
</dbReference>
<dbReference type="EMBL" id="LRBV02000005">
    <property type="status" value="NOT_ANNOTATED_CDS"/>
    <property type="molecule type" value="Genomic_DNA"/>
</dbReference>
<dbReference type="AlphaFoldDB" id="A0A7N2R582"/>
<evidence type="ECO:0000313" key="2">
    <source>
        <dbReference type="Proteomes" id="UP000594261"/>
    </source>
</evidence>
<dbReference type="InterPro" id="IPR014729">
    <property type="entry name" value="Rossmann-like_a/b/a_fold"/>
</dbReference>
<reference evidence="1 2" key="1">
    <citation type="journal article" date="2016" name="G3 (Bethesda)">
        <title>First Draft Assembly and Annotation of the Genome of a California Endemic Oak Quercus lobata Nee (Fagaceae).</title>
        <authorList>
            <person name="Sork V.L."/>
            <person name="Fitz-Gibbon S.T."/>
            <person name="Puiu D."/>
            <person name="Crepeau M."/>
            <person name="Gugger P.F."/>
            <person name="Sherman R."/>
            <person name="Stevens K."/>
            <person name="Langley C.H."/>
            <person name="Pellegrini M."/>
            <person name="Salzberg S.L."/>
        </authorList>
    </citation>
    <scope>NUCLEOTIDE SEQUENCE [LARGE SCALE GENOMIC DNA]</scope>
    <source>
        <strain evidence="1 2">cv. SW786</strain>
    </source>
</reference>
<organism evidence="1 2">
    <name type="scientific">Quercus lobata</name>
    <name type="common">Valley oak</name>
    <dbReference type="NCBI Taxonomy" id="97700"/>
    <lineage>
        <taxon>Eukaryota</taxon>
        <taxon>Viridiplantae</taxon>
        <taxon>Streptophyta</taxon>
        <taxon>Embryophyta</taxon>
        <taxon>Tracheophyta</taxon>
        <taxon>Spermatophyta</taxon>
        <taxon>Magnoliopsida</taxon>
        <taxon>eudicotyledons</taxon>
        <taxon>Gunneridae</taxon>
        <taxon>Pentapetalae</taxon>
        <taxon>rosids</taxon>
        <taxon>fabids</taxon>
        <taxon>Fagales</taxon>
        <taxon>Fagaceae</taxon>
        <taxon>Quercus</taxon>
    </lineage>
</organism>
<dbReference type="PANTHER" id="PTHR31966">
    <property type="entry name" value="OS01G0783500 PROTEIN"/>
    <property type="match status" value="1"/>
</dbReference>
<dbReference type="PANTHER" id="PTHR31966:SF18">
    <property type="entry name" value="UNIVERSAL STRESS PROTEIN PHOS32"/>
    <property type="match status" value="1"/>
</dbReference>
<dbReference type="Gene3D" id="3.40.50.620">
    <property type="entry name" value="HUPs"/>
    <property type="match status" value="1"/>
</dbReference>
<protein>
    <submittedName>
        <fullName evidence="1">Uncharacterized protein</fullName>
    </submittedName>
</protein>
<name>A0A7N2R582_QUELO</name>
<dbReference type="InParanoid" id="A0A7N2R582"/>
<keyword evidence="2" id="KW-1185">Reference proteome</keyword>
<evidence type="ECO:0000313" key="1">
    <source>
        <dbReference type="EnsemblPlants" id="QL05p060933:mrna"/>
    </source>
</evidence>
<sequence length="116" mass="12745">MKERLGLSAVIMGSRRFGAVRRGNDDGRLGSVSDSVCPVVVVRYPEDKDAVAEAVLAVKEGEEDDEAVIKTVPIEVVHEKEEAGLNCIFFDFDSGIQILLYSKTGFSYRLFVFVDG</sequence>
<dbReference type="EnsemblPlants" id="QL05p060933:mrna">
    <property type="protein sequence ID" value="QL05p060933:mrna"/>
    <property type="gene ID" value="QL05p060933"/>
</dbReference>
<dbReference type="InterPro" id="IPR044162">
    <property type="entry name" value="PHOS32/34"/>
</dbReference>